<comment type="function">
    <text evidence="3">Required for rescue of stalled ribosomes mediated by trans-translation. Binds to transfer-messenger RNA (tmRNA), required for stable association of tmRNA with ribosomes. tmRNA and SmpB together mimic tRNA shape, replacing the anticodon stem-loop with SmpB. tmRNA is encoded by the ssrA gene; the 2 termini fold to resemble tRNA(Ala) and it encodes a 'tag peptide', a short internal open reading frame. During trans-translation Ala-aminoacylated tmRNA acts like a tRNA, entering the A-site of stalled ribosomes, displacing the stalled mRNA. The ribosome then switches to translate the ORF on the tmRNA; the nascent peptide is terminated with the 'tag peptide' encoded by the tmRNA and targeted for degradation. The ribosome is freed to recommence translation, which seems to be the essential function of trans-translation.</text>
</comment>
<keyword evidence="1 3" id="KW-0963">Cytoplasm</keyword>
<evidence type="ECO:0000256" key="2">
    <source>
        <dbReference type="ARBA" id="ARBA00022884"/>
    </source>
</evidence>
<dbReference type="STRING" id="1798002.A2478_04835"/>
<organism evidence="4 5">
    <name type="scientific">Candidatus Falkowbacteria bacterium RIFOXYC2_FULL_36_12</name>
    <dbReference type="NCBI Taxonomy" id="1798002"/>
    <lineage>
        <taxon>Bacteria</taxon>
        <taxon>Candidatus Falkowiibacteriota</taxon>
    </lineage>
</organism>
<dbReference type="AlphaFoldDB" id="A0A1F5SYQ7"/>
<dbReference type="GO" id="GO:0005829">
    <property type="term" value="C:cytosol"/>
    <property type="evidence" value="ECO:0007669"/>
    <property type="project" value="TreeGrafter"/>
</dbReference>
<dbReference type="EMBL" id="MFGJ01000007">
    <property type="protein sequence ID" value="OGF31782.1"/>
    <property type="molecule type" value="Genomic_DNA"/>
</dbReference>
<evidence type="ECO:0000256" key="1">
    <source>
        <dbReference type="ARBA" id="ARBA00022490"/>
    </source>
</evidence>
<dbReference type="NCBIfam" id="NF003843">
    <property type="entry name" value="PRK05422.1"/>
    <property type="match status" value="1"/>
</dbReference>
<dbReference type="Gene3D" id="2.40.280.10">
    <property type="match status" value="1"/>
</dbReference>
<dbReference type="NCBIfam" id="TIGR00086">
    <property type="entry name" value="smpB"/>
    <property type="match status" value="1"/>
</dbReference>
<accession>A0A1F5SYQ7</accession>
<dbReference type="Pfam" id="PF01668">
    <property type="entry name" value="SmpB"/>
    <property type="match status" value="1"/>
</dbReference>
<proteinExistence type="inferred from homology"/>
<gene>
    <name evidence="3" type="primary">smpB</name>
    <name evidence="4" type="ORF">A2478_04835</name>
</gene>
<comment type="subcellular location">
    <subcellularLocation>
        <location evidence="3">Cytoplasm</location>
    </subcellularLocation>
    <text evidence="3">The tmRNA-SmpB complex associates with stalled 70S ribosomes.</text>
</comment>
<dbReference type="GO" id="GO:0003723">
    <property type="term" value="F:RNA binding"/>
    <property type="evidence" value="ECO:0007669"/>
    <property type="project" value="UniProtKB-UniRule"/>
</dbReference>
<evidence type="ECO:0000313" key="5">
    <source>
        <dbReference type="Proteomes" id="UP000179001"/>
    </source>
</evidence>
<evidence type="ECO:0000256" key="3">
    <source>
        <dbReference type="HAMAP-Rule" id="MF_00023"/>
    </source>
</evidence>
<dbReference type="PANTHER" id="PTHR30308">
    <property type="entry name" value="TMRNA-BINDING COMPONENT OF TRANS-TRANSLATION TAGGING COMPLEX"/>
    <property type="match status" value="1"/>
</dbReference>
<dbReference type="PROSITE" id="PS01317">
    <property type="entry name" value="SSRP"/>
    <property type="match status" value="1"/>
</dbReference>
<dbReference type="HAMAP" id="MF_00023">
    <property type="entry name" value="SmpB"/>
    <property type="match status" value="1"/>
</dbReference>
<dbReference type="InterPro" id="IPR000037">
    <property type="entry name" value="SsrA-bd_prot"/>
</dbReference>
<dbReference type="InterPro" id="IPR023620">
    <property type="entry name" value="SmpB"/>
</dbReference>
<dbReference type="SUPFAM" id="SSF74982">
    <property type="entry name" value="Small protein B (SmpB)"/>
    <property type="match status" value="1"/>
</dbReference>
<reference evidence="4 5" key="1">
    <citation type="journal article" date="2016" name="Nat. Commun.">
        <title>Thousands of microbial genomes shed light on interconnected biogeochemical processes in an aquifer system.</title>
        <authorList>
            <person name="Anantharaman K."/>
            <person name="Brown C.T."/>
            <person name="Hug L.A."/>
            <person name="Sharon I."/>
            <person name="Castelle C.J."/>
            <person name="Probst A.J."/>
            <person name="Thomas B.C."/>
            <person name="Singh A."/>
            <person name="Wilkins M.J."/>
            <person name="Karaoz U."/>
            <person name="Brodie E.L."/>
            <person name="Williams K.H."/>
            <person name="Hubbard S.S."/>
            <person name="Banfield J.F."/>
        </authorList>
    </citation>
    <scope>NUCLEOTIDE SEQUENCE [LARGE SCALE GENOMIC DNA]</scope>
</reference>
<dbReference type="CDD" id="cd09294">
    <property type="entry name" value="SmpB"/>
    <property type="match status" value="1"/>
</dbReference>
<dbReference type="InterPro" id="IPR020081">
    <property type="entry name" value="SsrA-bd_prot_CS"/>
</dbReference>
<keyword evidence="2 3" id="KW-0694">RNA-binding</keyword>
<dbReference type="GO" id="GO:0070929">
    <property type="term" value="P:trans-translation"/>
    <property type="evidence" value="ECO:0007669"/>
    <property type="project" value="UniProtKB-UniRule"/>
</dbReference>
<protein>
    <recommendedName>
        <fullName evidence="3">SsrA-binding protein</fullName>
    </recommendedName>
    <alternativeName>
        <fullName evidence="3">Small protein B</fullName>
    </alternativeName>
</protein>
<name>A0A1F5SYQ7_9BACT</name>
<dbReference type="PANTHER" id="PTHR30308:SF2">
    <property type="entry name" value="SSRA-BINDING PROTEIN"/>
    <property type="match status" value="1"/>
</dbReference>
<comment type="caution">
    <text evidence="4">The sequence shown here is derived from an EMBL/GenBank/DDBJ whole genome shotgun (WGS) entry which is preliminary data.</text>
</comment>
<sequence>MKAIVNKQARFEYTFIETFEAGILLQGHEVKSIKEGQINLNGSFVVVKHEPSPELFLINANITKYNKAGIMPEYEPTRSRKLLLHQKEIDSILGKLKTKGLTLVPIKVYTEDNLVKLEFAIAKGKKTFDKKETLKKRDIDREIKRNLKY</sequence>
<evidence type="ECO:0000313" key="4">
    <source>
        <dbReference type="EMBL" id="OGF31782.1"/>
    </source>
</evidence>
<comment type="similarity">
    <text evidence="3">Belongs to the SmpB family.</text>
</comment>
<dbReference type="GO" id="GO:0070930">
    <property type="term" value="P:trans-translation-dependent protein tagging"/>
    <property type="evidence" value="ECO:0007669"/>
    <property type="project" value="TreeGrafter"/>
</dbReference>
<dbReference type="Proteomes" id="UP000179001">
    <property type="component" value="Unassembled WGS sequence"/>
</dbReference>